<dbReference type="Proteomes" id="UP000546200">
    <property type="component" value="Unassembled WGS sequence"/>
</dbReference>
<accession>A0A7W9BG03</accession>
<evidence type="ECO:0000313" key="2">
    <source>
        <dbReference type="Proteomes" id="UP000546200"/>
    </source>
</evidence>
<organism evidence="1 2">
    <name type="scientific">Sphingomonas aerophila</name>
    <dbReference type="NCBI Taxonomy" id="1344948"/>
    <lineage>
        <taxon>Bacteria</taxon>
        <taxon>Pseudomonadati</taxon>
        <taxon>Pseudomonadota</taxon>
        <taxon>Alphaproteobacteria</taxon>
        <taxon>Sphingomonadales</taxon>
        <taxon>Sphingomonadaceae</taxon>
        <taxon>Sphingomonas</taxon>
    </lineage>
</organism>
<evidence type="ECO:0000313" key="1">
    <source>
        <dbReference type="EMBL" id="MBB5716323.1"/>
    </source>
</evidence>
<comment type="caution">
    <text evidence="1">The sequence shown here is derived from an EMBL/GenBank/DDBJ whole genome shotgun (WGS) entry which is preliminary data.</text>
</comment>
<reference evidence="1 2" key="1">
    <citation type="submission" date="2020-08" db="EMBL/GenBank/DDBJ databases">
        <title>Genomic Encyclopedia of Type Strains, Phase IV (KMG-IV): sequencing the most valuable type-strain genomes for metagenomic binning, comparative biology and taxonomic classification.</title>
        <authorList>
            <person name="Goeker M."/>
        </authorList>
    </citation>
    <scope>NUCLEOTIDE SEQUENCE [LARGE SCALE GENOMIC DNA]</scope>
    <source>
        <strain evidence="1 2">DSM 100044</strain>
    </source>
</reference>
<name>A0A7W9BG03_9SPHN</name>
<keyword evidence="2" id="KW-1185">Reference proteome</keyword>
<dbReference type="RefSeq" id="WP_184059493.1">
    <property type="nucleotide sequence ID" value="NZ_JACIJK010000010.1"/>
</dbReference>
<dbReference type="AlphaFoldDB" id="A0A7W9BG03"/>
<protein>
    <submittedName>
        <fullName evidence="1">Uncharacterized protein</fullName>
    </submittedName>
</protein>
<sequence length="73" mass="7732">MRVILVLLGLGLLIVAGLLMTGMLSIDQTRSAVVQAPEFRADMGKVTVGSEKKTVEVPRINVEKAGNTAQPAQ</sequence>
<proteinExistence type="predicted"/>
<dbReference type="EMBL" id="JACIJK010000010">
    <property type="protein sequence ID" value="MBB5716323.1"/>
    <property type="molecule type" value="Genomic_DNA"/>
</dbReference>
<gene>
    <name evidence="1" type="ORF">FHS94_003186</name>
</gene>